<feature type="domain" description="DUF1023" evidence="1">
    <location>
        <begin position="158"/>
        <end position="334"/>
    </location>
</feature>
<dbReference type="InterPro" id="IPR010427">
    <property type="entry name" value="DUF1023"/>
</dbReference>
<dbReference type="Pfam" id="PF06259">
    <property type="entry name" value="Abhydrolase_8"/>
    <property type="match status" value="1"/>
</dbReference>
<dbReference type="EMBL" id="CP109106">
    <property type="protein sequence ID" value="WSB71485.1"/>
    <property type="molecule type" value="Genomic_DNA"/>
</dbReference>
<dbReference type="Proteomes" id="UP001344251">
    <property type="component" value="Chromosome"/>
</dbReference>
<dbReference type="PROSITE" id="PS51318">
    <property type="entry name" value="TAT"/>
    <property type="match status" value="1"/>
</dbReference>
<evidence type="ECO:0000259" key="1">
    <source>
        <dbReference type="Pfam" id="PF06259"/>
    </source>
</evidence>
<accession>A0ABZ1FNK9</accession>
<evidence type="ECO:0000313" key="3">
    <source>
        <dbReference type="Proteomes" id="UP001344251"/>
    </source>
</evidence>
<dbReference type="RefSeq" id="WP_326621106.1">
    <property type="nucleotide sequence ID" value="NZ_CP109106.1"/>
</dbReference>
<dbReference type="InterPro" id="IPR006311">
    <property type="entry name" value="TAT_signal"/>
</dbReference>
<keyword evidence="3" id="KW-1185">Reference proteome</keyword>
<reference evidence="2 3" key="1">
    <citation type="submission" date="2022-10" db="EMBL/GenBank/DDBJ databases">
        <title>The complete genomes of actinobacterial strains from the NBC collection.</title>
        <authorList>
            <person name="Joergensen T.S."/>
            <person name="Alvarez Arevalo M."/>
            <person name="Sterndorff E.B."/>
            <person name="Faurdal D."/>
            <person name="Vuksanovic O."/>
            <person name="Mourched A.-S."/>
            <person name="Charusanti P."/>
            <person name="Shaw S."/>
            <person name="Blin K."/>
            <person name="Weber T."/>
        </authorList>
    </citation>
    <scope>NUCLEOTIDE SEQUENCE [LARGE SCALE GENOMIC DNA]</scope>
    <source>
        <strain evidence="2 3">NBC 01774</strain>
    </source>
</reference>
<sequence>MSRLRTVARRGRRTFIGAALAVAVVAATGGWAFGNAQSAVTGPAPGAAAWRADRSLGVRLPDPATARPADVARFFAALTDGQRQALVARHPLTVGNLDGAPPALRYAANSRALKAERDRRLARATDPAGTVQDHRRARKAAARCASLLSPGRRILAFDPRGRGQVAEVYGDLAAAERTAVIVPGSDIDLSSFDRARDPYGTPAGMARSLRTRLAADAPRARTAVIAWAGYTTPVGIAPDATTGRLADAGAPRLARFLSGLAAVGAPAPAVLCHSYGSVVCGLAVPRLDGGGIADLVVFGSPGIRRDNVAELHTSARVWAARDASDWIGDIPNVELLGLGHGADPTDPAFGARRVPAERAVGHTGYLAPGTDSLRNFTAIVLGRYGAVH</sequence>
<evidence type="ECO:0000313" key="2">
    <source>
        <dbReference type="EMBL" id="WSB71485.1"/>
    </source>
</evidence>
<protein>
    <submittedName>
        <fullName evidence="2">Alpha/beta hydrolase family protein</fullName>
    </submittedName>
</protein>
<keyword evidence="2" id="KW-0378">Hydrolase</keyword>
<gene>
    <name evidence="2" type="ORF">OG863_28040</name>
</gene>
<proteinExistence type="predicted"/>
<dbReference type="GO" id="GO:0016787">
    <property type="term" value="F:hydrolase activity"/>
    <property type="evidence" value="ECO:0007669"/>
    <property type="project" value="UniProtKB-KW"/>
</dbReference>
<name>A0ABZ1FNK9_9ACTN</name>
<organism evidence="2 3">
    <name type="scientific">Streptomyces decoyicus</name>
    <dbReference type="NCBI Taxonomy" id="249567"/>
    <lineage>
        <taxon>Bacteria</taxon>
        <taxon>Bacillati</taxon>
        <taxon>Actinomycetota</taxon>
        <taxon>Actinomycetes</taxon>
        <taxon>Kitasatosporales</taxon>
        <taxon>Streptomycetaceae</taxon>
        <taxon>Streptomyces</taxon>
    </lineage>
</organism>